<keyword evidence="2" id="KW-1185">Reference proteome</keyword>
<name>A0ABR1VCE4_9PEZI</name>
<gene>
    <name evidence="1" type="ORF">PG994_005494</name>
</gene>
<dbReference type="EMBL" id="JAQQWL010000006">
    <property type="protein sequence ID" value="KAK8068878.1"/>
    <property type="molecule type" value="Genomic_DNA"/>
</dbReference>
<dbReference type="RefSeq" id="XP_066716172.1">
    <property type="nucleotide sequence ID" value="XM_066856903.1"/>
</dbReference>
<dbReference type="GeneID" id="92089966"/>
<dbReference type="Proteomes" id="UP001480595">
    <property type="component" value="Unassembled WGS sequence"/>
</dbReference>
<evidence type="ECO:0000313" key="1">
    <source>
        <dbReference type="EMBL" id="KAK8068878.1"/>
    </source>
</evidence>
<reference evidence="1 2" key="1">
    <citation type="submission" date="2023-01" db="EMBL/GenBank/DDBJ databases">
        <title>Analysis of 21 Apiospora genomes using comparative genomics revels a genus with tremendous synthesis potential of carbohydrate active enzymes and secondary metabolites.</title>
        <authorList>
            <person name="Sorensen T."/>
        </authorList>
    </citation>
    <scope>NUCLEOTIDE SEQUENCE [LARGE SCALE GENOMIC DNA]</scope>
    <source>
        <strain evidence="1 2">CBS 135458</strain>
    </source>
</reference>
<protein>
    <submittedName>
        <fullName evidence="1">Uncharacterized protein</fullName>
    </submittedName>
</protein>
<comment type="caution">
    <text evidence="1">The sequence shown here is derived from an EMBL/GenBank/DDBJ whole genome shotgun (WGS) entry which is preliminary data.</text>
</comment>
<proteinExistence type="predicted"/>
<organism evidence="1 2">
    <name type="scientific">Apiospora phragmitis</name>
    <dbReference type="NCBI Taxonomy" id="2905665"/>
    <lineage>
        <taxon>Eukaryota</taxon>
        <taxon>Fungi</taxon>
        <taxon>Dikarya</taxon>
        <taxon>Ascomycota</taxon>
        <taxon>Pezizomycotina</taxon>
        <taxon>Sordariomycetes</taxon>
        <taxon>Xylariomycetidae</taxon>
        <taxon>Amphisphaeriales</taxon>
        <taxon>Apiosporaceae</taxon>
        <taxon>Apiospora</taxon>
    </lineage>
</organism>
<sequence length="146" mass="15486">MGEPTSLGLSKAFVYQASLDGYGKALVPWGFPELFLSVVLFGKGGGPGHHLDAPGDEVGGYASVFDRPLPERVAFIGGHESLRQVAVAVSEELGDPLVDVVGLESFLEEAALDLSHDLAATGLVASENSAAMLDRHIEGHFSQRRW</sequence>
<accession>A0ABR1VCE4</accession>
<evidence type="ECO:0000313" key="2">
    <source>
        <dbReference type="Proteomes" id="UP001480595"/>
    </source>
</evidence>